<evidence type="ECO:0000313" key="3">
    <source>
        <dbReference type="Proteomes" id="UP000037507"/>
    </source>
</evidence>
<dbReference type="STRING" id="1293045.H663_18000"/>
<accession>A0A2T7UI11</accession>
<dbReference type="EMBL" id="LFYT02000002">
    <property type="protein sequence ID" value="PVE44329.1"/>
    <property type="molecule type" value="Genomic_DNA"/>
</dbReference>
<evidence type="ECO:0008006" key="4">
    <source>
        <dbReference type="Google" id="ProtNLM"/>
    </source>
</evidence>
<dbReference type="Proteomes" id="UP000037507">
    <property type="component" value="Unassembled WGS sequence"/>
</dbReference>
<dbReference type="AlphaFoldDB" id="A0A2T7UI11"/>
<evidence type="ECO:0000256" key="1">
    <source>
        <dbReference type="SAM" id="Phobius"/>
    </source>
</evidence>
<protein>
    <recommendedName>
        <fullName evidence="4">Type 4 fimbrial biogenesis protein PilX N-terminal domain-containing protein</fullName>
    </recommendedName>
</protein>
<organism evidence="2 3">
    <name type="scientific">Limnohabitans planktonicus II-D5</name>
    <dbReference type="NCBI Taxonomy" id="1293045"/>
    <lineage>
        <taxon>Bacteria</taxon>
        <taxon>Pseudomonadati</taxon>
        <taxon>Pseudomonadota</taxon>
        <taxon>Betaproteobacteria</taxon>
        <taxon>Burkholderiales</taxon>
        <taxon>Comamonadaceae</taxon>
        <taxon>Limnohabitans</taxon>
    </lineage>
</organism>
<name>A0A2T7UI11_9BURK</name>
<dbReference type="RefSeq" id="WP_053175984.1">
    <property type="nucleotide sequence ID" value="NZ_LFYT02000002.1"/>
</dbReference>
<dbReference type="OrthoDB" id="8885742at2"/>
<keyword evidence="1" id="KW-1133">Transmembrane helix</keyword>
<sequence length="406" mass="42539">MTRTRSPLLRQNGAITLLVAIGLVILASLASFYSARSVLMDQLASHNHARASQARLAADAALASAQATLPHTGPEVNALFNTLSTCPASVSGPQWQCTRLNPAQHPAMPQAQLSATAVRDLVLSPHVLTLHASAIISGQNSQAQVRESVFVPTVAAAPVLSAQAALVLNGCVSEATGASLRVCPLVSKDEACASTAKGPAVLTHFVVDTNRNGSISTAEKNACLALSTNTLPGGGSKTGPAVAVPRSPCIRAAWQSLLGDITDTQLQAWSTAQERNGLTAQTTPPRSIYWVDSPADWQQSVGTADTPALLVFSAKACAQRCPRIGTGVRIYGSVLIDSGCNDEKMRGWQAGTIEGQLVVESGIPEWRSGTLLARPDGRNAYILNWPEGMDATRVQRVNGSWSEGTP</sequence>
<proteinExistence type="predicted"/>
<evidence type="ECO:0000313" key="2">
    <source>
        <dbReference type="EMBL" id="PVE44329.1"/>
    </source>
</evidence>
<gene>
    <name evidence="2" type="ORF">H663_002470</name>
</gene>
<keyword evidence="1" id="KW-0472">Membrane</keyword>
<comment type="caution">
    <text evidence="2">The sequence shown here is derived from an EMBL/GenBank/DDBJ whole genome shotgun (WGS) entry which is preliminary data.</text>
</comment>
<reference evidence="2" key="1">
    <citation type="submission" date="2017-04" db="EMBL/GenBank/DDBJ databases">
        <title>Unexpected and diverse lifestyles within the genus Limnohabitans.</title>
        <authorList>
            <person name="Kasalicky V."/>
            <person name="Mehrshad M."/>
            <person name="Andrei S.-A."/>
            <person name="Salcher M."/>
            <person name="Kratochvilova H."/>
            <person name="Simek K."/>
            <person name="Ghai R."/>
        </authorList>
    </citation>
    <scope>NUCLEOTIDE SEQUENCE [LARGE SCALE GENOMIC DNA]</scope>
    <source>
        <strain evidence="2">II-D5</strain>
    </source>
</reference>
<keyword evidence="1" id="KW-0812">Transmembrane</keyword>
<keyword evidence="3" id="KW-1185">Reference proteome</keyword>
<feature type="transmembrane region" description="Helical" evidence="1">
    <location>
        <begin position="12"/>
        <end position="33"/>
    </location>
</feature>